<gene>
    <name evidence="3" type="ORF">D1B31_12595</name>
</gene>
<dbReference type="AlphaFoldDB" id="A0A417YTM4"/>
<reference evidence="3 4" key="1">
    <citation type="journal article" date="2017" name="Int. J. Syst. Evol. Microbiol.">
        <title>Bacillus notoginsengisoli sp. nov., a novel bacterium isolated from the rhizosphere of Panax notoginseng.</title>
        <authorList>
            <person name="Zhang M.Y."/>
            <person name="Cheng J."/>
            <person name="Cai Y."/>
            <person name="Zhang T.Y."/>
            <person name="Wu Y.Y."/>
            <person name="Manikprabhu D."/>
            <person name="Li W.J."/>
            <person name="Zhang Y.X."/>
        </authorList>
    </citation>
    <scope>NUCLEOTIDE SEQUENCE [LARGE SCALE GENOMIC DNA]</scope>
    <source>
        <strain evidence="3 4">JCM 30743</strain>
    </source>
</reference>
<evidence type="ECO:0000313" key="4">
    <source>
        <dbReference type="Proteomes" id="UP000284416"/>
    </source>
</evidence>
<protein>
    <submittedName>
        <fullName evidence="3">CHAT domain-containing protein</fullName>
    </submittedName>
</protein>
<dbReference type="RefSeq" id="WP_118921141.1">
    <property type="nucleotide sequence ID" value="NZ_QWEG01000007.1"/>
</dbReference>
<feature type="coiled-coil region" evidence="1">
    <location>
        <begin position="65"/>
        <end position="95"/>
    </location>
</feature>
<proteinExistence type="predicted"/>
<dbReference type="Proteomes" id="UP000284416">
    <property type="component" value="Unassembled WGS sequence"/>
</dbReference>
<keyword evidence="1" id="KW-0175">Coiled coil</keyword>
<feature type="domain" description="CHAT" evidence="2">
    <location>
        <begin position="150"/>
        <end position="301"/>
    </location>
</feature>
<evidence type="ECO:0000256" key="1">
    <source>
        <dbReference type="SAM" id="Coils"/>
    </source>
</evidence>
<organism evidence="3 4">
    <name type="scientific">Neobacillus notoginsengisoli</name>
    <dbReference type="NCBI Taxonomy" id="1578198"/>
    <lineage>
        <taxon>Bacteria</taxon>
        <taxon>Bacillati</taxon>
        <taxon>Bacillota</taxon>
        <taxon>Bacilli</taxon>
        <taxon>Bacillales</taxon>
        <taxon>Bacillaceae</taxon>
        <taxon>Neobacillus</taxon>
    </lineage>
</organism>
<comment type="caution">
    <text evidence="3">The sequence shown here is derived from an EMBL/GenBank/DDBJ whole genome shotgun (WGS) entry which is preliminary data.</text>
</comment>
<dbReference type="EMBL" id="QWEG01000007">
    <property type="protein sequence ID" value="RHW40380.1"/>
    <property type="molecule type" value="Genomic_DNA"/>
</dbReference>
<feature type="coiled-coil region" evidence="1">
    <location>
        <begin position="3"/>
        <end position="30"/>
    </location>
</feature>
<sequence>MSVTMYRNKVQGLEKEIANIEKDIGIEQEKLAKALKTIQRTNSTSTFNSKQRELINTQKKIGDLKGKKANKIKSLNQALDQLRRLEDRELKKNKTAELRHTKAITDELKKQQRISQEISANPISINFKLLPEKINVLFLASNPTDQSSLRLDQEIRLIHEKIRASEYRDSINLQSRWAVRSNDILQAINEVQPHIIHFSGHGSPDQDIVLETTEGTTSLLSKEAVTLLMKTMSDSIKLVIFNNCFSSGQAEAVTEHIDCAIGMNEAVYDDAAREFAAQFYSAIAFGKSVQNAFEQGKLALILAGLEGDEIPELYTRTGLKPSDIILVKPAL</sequence>
<evidence type="ECO:0000313" key="3">
    <source>
        <dbReference type="EMBL" id="RHW40380.1"/>
    </source>
</evidence>
<dbReference type="OrthoDB" id="149072at2"/>
<dbReference type="Pfam" id="PF12770">
    <property type="entry name" value="CHAT"/>
    <property type="match status" value="1"/>
</dbReference>
<evidence type="ECO:0000259" key="2">
    <source>
        <dbReference type="Pfam" id="PF12770"/>
    </source>
</evidence>
<name>A0A417YTM4_9BACI</name>
<accession>A0A417YTM4</accession>
<keyword evidence="4" id="KW-1185">Reference proteome</keyword>
<dbReference type="InterPro" id="IPR024983">
    <property type="entry name" value="CHAT_dom"/>
</dbReference>